<sequence>MTAGLTSIYVIWSWTRVAFDPPQREKVHPAVHFSFCGFPPCWWYNLLLDPRPPESPRYQPGRERVSLKDGLMQLLQVQEVDLKLRSLEEAKSQYPSEITQRKAEVDRAESSLKELTERLADFERRQRHYERELEDAKGQLKKLEARFSEVTTNREYDALQIEVEAAKAKMAENESQILELIENAEGTREQVELEKTDVDEVRQDQQTRIDELQKKLDSLQGEVDGIQARRDEAARGLDPNLLRTYETVKRVRGLTVAAVRKGSCGSCYRQLPA</sequence>
<evidence type="ECO:0000259" key="2">
    <source>
        <dbReference type="Pfam" id="PF24481"/>
    </source>
</evidence>
<proteinExistence type="predicted"/>
<feature type="domain" description="CT398-like coiled coil hairpin" evidence="2">
    <location>
        <begin position="77"/>
        <end position="250"/>
    </location>
</feature>
<dbReference type="EMBL" id="UINC01084696">
    <property type="protein sequence ID" value="SVC31572.1"/>
    <property type="molecule type" value="Genomic_DNA"/>
</dbReference>
<dbReference type="InterPro" id="IPR056003">
    <property type="entry name" value="CT398_CC_hairpin"/>
</dbReference>
<gene>
    <name evidence="3" type="ORF">METZ01_LOCUS284426</name>
</gene>
<reference evidence="3" key="1">
    <citation type="submission" date="2018-05" db="EMBL/GenBank/DDBJ databases">
        <authorList>
            <person name="Lanie J.A."/>
            <person name="Ng W.-L."/>
            <person name="Kazmierczak K.M."/>
            <person name="Andrzejewski T.M."/>
            <person name="Davidsen T.M."/>
            <person name="Wayne K.J."/>
            <person name="Tettelin H."/>
            <person name="Glass J.I."/>
            <person name="Rusch D."/>
            <person name="Podicherti R."/>
            <person name="Tsui H.-C.T."/>
            <person name="Winkler M.E."/>
        </authorList>
    </citation>
    <scope>NUCLEOTIDE SEQUENCE</scope>
</reference>
<feature type="non-terminal residue" evidence="3">
    <location>
        <position position="273"/>
    </location>
</feature>
<organism evidence="3">
    <name type="scientific">marine metagenome</name>
    <dbReference type="NCBI Taxonomy" id="408172"/>
    <lineage>
        <taxon>unclassified sequences</taxon>
        <taxon>metagenomes</taxon>
        <taxon>ecological metagenomes</taxon>
    </lineage>
</organism>
<dbReference type="Pfam" id="PF24481">
    <property type="entry name" value="CT398_CC"/>
    <property type="match status" value="1"/>
</dbReference>
<dbReference type="PANTHER" id="PTHR39082">
    <property type="entry name" value="PHOSPHOLIPASE C-BETA-2-RELATED"/>
    <property type="match status" value="1"/>
</dbReference>
<dbReference type="PANTHER" id="PTHR39082:SF1">
    <property type="entry name" value="SCAVENGER RECEPTOR CLASS A MEMBER 3"/>
    <property type="match status" value="1"/>
</dbReference>
<dbReference type="Gene3D" id="1.10.287.1490">
    <property type="match status" value="1"/>
</dbReference>
<name>A0A382L8T7_9ZZZZ</name>
<evidence type="ECO:0000313" key="3">
    <source>
        <dbReference type="EMBL" id="SVC31572.1"/>
    </source>
</evidence>
<dbReference type="AlphaFoldDB" id="A0A382L8T7"/>
<accession>A0A382L8T7</accession>
<keyword evidence="1" id="KW-0175">Coiled coil</keyword>
<dbReference type="InterPro" id="IPR052376">
    <property type="entry name" value="Oxidative_Scav/Glycosyltrans"/>
</dbReference>
<protein>
    <recommendedName>
        <fullName evidence="2">CT398-like coiled coil hairpin domain-containing protein</fullName>
    </recommendedName>
</protein>
<feature type="coiled-coil region" evidence="1">
    <location>
        <begin position="98"/>
        <end position="229"/>
    </location>
</feature>
<evidence type="ECO:0000256" key="1">
    <source>
        <dbReference type="SAM" id="Coils"/>
    </source>
</evidence>